<dbReference type="Proteomes" id="UP000751518">
    <property type="component" value="Unassembled WGS sequence"/>
</dbReference>
<sequence length="308" mass="34967">MPNINTVKYRFLLLCLVILALPTIVSAQQTRNFIIKPESLILSAQAGTTLNEIIKITNSTLLPAKAELQINIIDEPDETAEKIKKWITFTPSYLEIPAGKSVYFQVDITIPEDAEPRPHYLQIEASIDDQIDNEMRTVAVFPQPLSTQVLLRVAGKTTEDTAITSVTSKRLYQKTPIEIGLDLHNYGNIEANPRGVVRLTNRLTKTSYETYIESKSLLPGKTESYTVNFDQRLLWGLYRVDFEINYGVDNTSIKRTQNIMFFPILHVAAVAIIFVLILLISYWSAHHLIRIKNALWDLSHDKPNAKKT</sequence>
<organism evidence="2 3">
    <name type="scientific">candidate division WWE3 bacterium</name>
    <dbReference type="NCBI Taxonomy" id="2053526"/>
    <lineage>
        <taxon>Bacteria</taxon>
        <taxon>Katanobacteria</taxon>
    </lineage>
</organism>
<evidence type="ECO:0000256" key="1">
    <source>
        <dbReference type="SAM" id="Phobius"/>
    </source>
</evidence>
<keyword evidence="1" id="KW-0472">Membrane</keyword>
<reference evidence="2" key="2">
    <citation type="journal article" date="2021" name="Microbiome">
        <title>Successional dynamics and alternative stable states in a saline activated sludge microbial community over 9 years.</title>
        <authorList>
            <person name="Wang Y."/>
            <person name="Ye J."/>
            <person name="Ju F."/>
            <person name="Liu L."/>
            <person name="Boyd J.A."/>
            <person name="Deng Y."/>
            <person name="Parks D.H."/>
            <person name="Jiang X."/>
            <person name="Yin X."/>
            <person name="Woodcroft B.J."/>
            <person name="Tyson G.W."/>
            <person name="Hugenholtz P."/>
            <person name="Polz M.F."/>
            <person name="Zhang T."/>
        </authorList>
    </citation>
    <scope>NUCLEOTIDE SEQUENCE</scope>
    <source>
        <strain evidence="2">HKST-UBA03</strain>
    </source>
</reference>
<keyword evidence="1" id="KW-1133">Transmembrane helix</keyword>
<keyword evidence="1" id="KW-0812">Transmembrane</keyword>
<dbReference type="AlphaFoldDB" id="A0A955LJN5"/>
<protein>
    <submittedName>
        <fullName evidence="2">Uncharacterized protein</fullName>
    </submittedName>
</protein>
<comment type="caution">
    <text evidence="2">The sequence shown here is derived from an EMBL/GenBank/DDBJ whole genome shotgun (WGS) entry which is preliminary data.</text>
</comment>
<evidence type="ECO:0000313" key="2">
    <source>
        <dbReference type="EMBL" id="MCA9391725.1"/>
    </source>
</evidence>
<evidence type="ECO:0000313" key="3">
    <source>
        <dbReference type="Proteomes" id="UP000751518"/>
    </source>
</evidence>
<feature type="transmembrane region" description="Helical" evidence="1">
    <location>
        <begin position="260"/>
        <end position="283"/>
    </location>
</feature>
<reference evidence="2" key="1">
    <citation type="submission" date="2020-04" db="EMBL/GenBank/DDBJ databases">
        <authorList>
            <person name="Zhang T."/>
        </authorList>
    </citation>
    <scope>NUCLEOTIDE SEQUENCE</scope>
    <source>
        <strain evidence="2">HKST-UBA03</strain>
    </source>
</reference>
<accession>A0A955LJN5</accession>
<name>A0A955LJN5_UNCKA</name>
<proteinExistence type="predicted"/>
<gene>
    <name evidence="2" type="ORF">KC614_00785</name>
</gene>
<dbReference type="EMBL" id="JAGQKZ010000003">
    <property type="protein sequence ID" value="MCA9391725.1"/>
    <property type="molecule type" value="Genomic_DNA"/>
</dbReference>